<dbReference type="InterPro" id="IPR036390">
    <property type="entry name" value="WH_DNA-bd_sf"/>
</dbReference>
<dbReference type="CDD" id="cd07377">
    <property type="entry name" value="WHTH_GntR"/>
    <property type="match status" value="1"/>
</dbReference>
<keyword evidence="2" id="KW-0238">DNA-binding</keyword>
<dbReference type="InterPro" id="IPR011711">
    <property type="entry name" value="GntR_C"/>
</dbReference>
<sequence>MPVIEPVRLYRQIATLLTERIAQGLFPVGSFLPAERALAGQLGVSRTSVREAMIALEVAGKVTIRPGHGVQILPQVQEFPLPVPGDVGPIQAMEARRLIEPRIAAKAATNRSEAHLEAMQRAMALQAQGDTPKDRTYRQGDRGFHLEIARASGNAAYEIMVQKLWDYRDTPLFERFESLLMKPERAADTQAEHAEIFDAIAQRDSARAAKTMQHHIDAVLAAFVAGKTDIG</sequence>
<accession>A0A0F5Q4V4</accession>
<name>A0A0F5Q4V4_9HYPH</name>
<evidence type="ECO:0000313" key="5">
    <source>
        <dbReference type="EMBL" id="KKC35973.1"/>
    </source>
</evidence>
<dbReference type="SUPFAM" id="SSF48008">
    <property type="entry name" value="GntR ligand-binding domain-like"/>
    <property type="match status" value="1"/>
</dbReference>
<evidence type="ECO:0000256" key="1">
    <source>
        <dbReference type="ARBA" id="ARBA00023015"/>
    </source>
</evidence>
<dbReference type="Gene3D" id="1.20.120.530">
    <property type="entry name" value="GntR ligand-binding domain-like"/>
    <property type="match status" value="1"/>
</dbReference>
<dbReference type="PROSITE" id="PS50949">
    <property type="entry name" value="HTH_GNTR"/>
    <property type="match status" value="1"/>
</dbReference>
<dbReference type="SUPFAM" id="SSF46785">
    <property type="entry name" value="Winged helix' DNA-binding domain"/>
    <property type="match status" value="1"/>
</dbReference>
<keyword evidence="1" id="KW-0805">Transcription regulation</keyword>
<dbReference type="Pfam" id="PF07729">
    <property type="entry name" value="FCD"/>
    <property type="match status" value="1"/>
</dbReference>
<dbReference type="InterPro" id="IPR008920">
    <property type="entry name" value="TF_FadR/GntR_C"/>
</dbReference>
<dbReference type="PANTHER" id="PTHR43537">
    <property type="entry name" value="TRANSCRIPTIONAL REGULATOR, GNTR FAMILY"/>
    <property type="match status" value="1"/>
</dbReference>
<dbReference type="Gene3D" id="1.10.10.10">
    <property type="entry name" value="Winged helix-like DNA-binding domain superfamily/Winged helix DNA-binding domain"/>
    <property type="match status" value="1"/>
</dbReference>
<dbReference type="Proteomes" id="UP000033411">
    <property type="component" value="Unassembled WGS sequence"/>
</dbReference>
<keyword evidence="3" id="KW-0804">Transcription</keyword>
<evidence type="ECO:0000259" key="4">
    <source>
        <dbReference type="PROSITE" id="PS50949"/>
    </source>
</evidence>
<dbReference type="STRING" id="1293439.WH87_15380"/>
<dbReference type="SMART" id="SM00895">
    <property type="entry name" value="FCD"/>
    <property type="match status" value="1"/>
</dbReference>
<dbReference type="InterPro" id="IPR000524">
    <property type="entry name" value="Tscrpt_reg_HTH_GntR"/>
</dbReference>
<organism evidence="5 6">
    <name type="scientific">Devosia epidermidihirudinis</name>
    <dbReference type="NCBI Taxonomy" id="1293439"/>
    <lineage>
        <taxon>Bacteria</taxon>
        <taxon>Pseudomonadati</taxon>
        <taxon>Pseudomonadota</taxon>
        <taxon>Alphaproteobacteria</taxon>
        <taxon>Hyphomicrobiales</taxon>
        <taxon>Devosiaceae</taxon>
        <taxon>Devosia</taxon>
    </lineage>
</organism>
<evidence type="ECO:0000313" key="6">
    <source>
        <dbReference type="Proteomes" id="UP000033411"/>
    </source>
</evidence>
<evidence type="ECO:0000256" key="2">
    <source>
        <dbReference type="ARBA" id="ARBA00023125"/>
    </source>
</evidence>
<evidence type="ECO:0000256" key="3">
    <source>
        <dbReference type="ARBA" id="ARBA00023163"/>
    </source>
</evidence>
<dbReference type="SMART" id="SM00345">
    <property type="entry name" value="HTH_GNTR"/>
    <property type="match status" value="1"/>
</dbReference>
<dbReference type="AlphaFoldDB" id="A0A0F5Q4V4"/>
<feature type="domain" description="HTH gntR-type" evidence="4">
    <location>
        <begin position="7"/>
        <end position="75"/>
    </location>
</feature>
<dbReference type="Pfam" id="PF00392">
    <property type="entry name" value="GntR"/>
    <property type="match status" value="1"/>
</dbReference>
<keyword evidence="6" id="KW-1185">Reference proteome</keyword>
<gene>
    <name evidence="5" type="ORF">WH87_15380</name>
</gene>
<dbReference type="GO" id="GO:0003700">
    <property type="term" value="F:DNA-binding transcription factor activity"/>
    <property type="evidence" value="ECO:0007669"/>
    <property type="project" value="InterPro"/>
</dbReference>
<dbReference type="PRINTS" id="PR00035">
    <property type="entry name" value="HTHGNTR"/>
</dbReference>
<comment type="caution">
    <text evidence="5">The sequence shown here is derived from an EMBL/GenBank/DDBJ whole genome shotgun (WGS) entry which is preliminary data.</text>
</comment>
<dbReference type="PATRIC" id="fig|1293439.3.peg.3130"/>
<reference evidence="5 6" key="1">
    <citation type="submission" date="2015-03" db="EMBL/GenBank/DDBJ databases">
        <authorList>
            <person name="Lepp D."/>
            <person name="Hassan Y.I."/>
            <person name="Li X.-Z."/>
            <person name="Zhou T."/>
        </authorList>
    </citation>
    <scope>NUCLEOTIDE SEQUENCE [LARGE SCALE GENOMIC DNA]</scope>
    <source>
        <strain evidence="5 6">E84</strain>
    </source>
</reference>
<dbReference type="InterPro" id="IPR036388">
    <property type="entry name" value="WH-like_DNA-bd_sf"/>
</dbReference>
<dbReference type="EMBL" id="LANJ01000044">
    <property type="protein sequence ID" value="KKC35973.1"/>
    <property type="molecule type" value="Genomic_DNA"/>
</dbReference>
<protein>
    <recommendedName>
        <fullName evidence="4">HTH gntR-type domain-containing protein</fullName>
    </recommendedName>
</protein>
<dbReference type="GO" id="GO:0003677">
    <property type="term" value="F:DNA binding"/>
    <property type="evidence" value="ECO:0007669"/>
    <property type="project" value="UniProtKB-KW"/>
</dbReference>
<proteinExistence type="predicted"/>
<dbReference type="PANTHER" id="PTHR43537:SF5">
    <property type="entry name" value="UXU OPERON TRANSCRIPTIONAL REGULATOR"/>
    <property type="match status" value="1"/>
</dbReference>